<gene>
    <name evidence="1" type="ORF">CON73_03900</name>
</gene>
<proteinExistence type="predicted"/>
<organism evidence="1 2">
    <name type="scientific">Bacillus toyonensis</name>
    <dbReference type="NCBI Taxonomy" id="155322"/>
    <lineage>
        <taxon>Bacteria</taxon>
        <taxon>Bacillati</taxon>
        <taxon>Bacillota</taxon>
        <taxon>Bacilli</taxon>
        <taxon>Bacillales</taxon>
        <taxon>Bacillaceae</taxon>
        <taxon>Bacillus</taxon>
        <taxon>Bacillus cereus group</taxon>
    </lineage>
</organism>
<sequence>MNVKINNLLLVYIAVLFLAIFVSGAIQNITIIFSLVVLNILVYRRLNLNKPIICLLGILLTSIFVIIVYIQYYNAINLGFSDGNLLGKIGENYYADTKNYYDESQQLVQILFSQNFKYWLAGDFPHFGFYGPYNAYNILNAVLISIFGPNLLTLILLKLKVSILSYYVLYKIVINYLNDKWAIFSIMLYELYPANLLVISTLSRDNINSFLVILVCYYCIYFVGNNFENKVKYTIKILITLIFLFLFRSYAAPITIISLSCAYFFSKKQPVKNYLLVTILMIVVVIGCYVYGFENVQNKFTLNDGTQPWIAERSKGWNLAIYSVLYSFLGQTTVLKNYDLSAFSEFLNLSSFYYQNFILMFSFVAIMILMVIGKKQKDTWIWLLCCIMPILFIFLITSVYGLPIPRLYNMWIWLNCLLIGVVINRFREKLLFLGLVSFGLIVILTGFLVK</sequence>
<dbReference type="RefSeq" id="WP_080326706.1">
    <property type="nucleotide sequence ID" value="NZ_JAAVIO010000003.1"/>
</dbReference>
<protein>
    <submittedName>
        <fullName evidence="1">Uncharacterized protein</fullName>
    </submittedName>
</protein>
<dbReference type="AlphaFoldDB" id="A0A2B6QLK1"/>
<dbReference type="EMBL" id="NVOI01000019">
    <property type="protein sequence ID" value="PGG94127.1"/>
    <property type="molecule type" value="Genomic_DNA"/>
</dbReference>
<evidence type="ECO:0000313" key="2">
    <source>
        <dbReference type="Proteomes" id="UP000225320"/>
    </source>
</evidence>
<evidence type="ECO:0000313" key="1">
    <source>
        <dbReference type="EMBL" id="PGG94127.1"/>
    </source>
</evidence>
<comment type="caution">
    <text evidence="1">The sequence shown here is derived from an EMBL/GenBank/DDBJ whole genome shotgun (WGS) entry which is preliminary data.</text>
</comment>
<reference evidence="1 2" key="1">
    <citation type="submission" date="2017-09" db="EMBL/GenBank/DDBJ databases">
        <title>Large-scale bioinformatics analysis of Bacillus genomes uncovers conserved roles of natural products in bacterial physiology.</title>
        <authorList>
            <consortium name="Agbiome Team Llc"/>
            <person name="Bleich R.M."/>
            <person name="Grubbs K.J."/>
            <person name="Santa Maria K.C."/>
            <person name="Allen S.E."/>
            <person name="Farag S."/>
            <person name="Shank E.A."/>
            <person name="Bowers A."/>
        </authorList>
    </citation>
    <scope>NUCLEOTIDE SEQUENCE [LARGE SCALE GENOMIC DNA]</scope>
    <source>
        <strain evidence="1 2">AFS094862</strain>
    </source>
</reference>
<dbReference type="Proteomes" id="UP000225320">
    <property type="component" value="Unassembled WGS sequence"/>
</dbReference>
<name>A0A2B6QLK1_9BACI</name>
<accession>A0A2B6QLK1</accession>